<evidence type="ECO:0000256" key="3">
    <source>
        <dbReference type="PIRSR" id="PIRSR610905-2"/>
    </source>
</evidence>
<dbReference type="PANTHER" id="PTHR36845:SF1">
    <property type="entry name" value="HYDROLASE, PUTATIVE (AFU_ORTHOLOGUE AFUA_7G05090)-RELATED"/>
    <property type="match status" value="1"/>
</dbReference>
<dbReference type="GO" id="GO:0000272">
    <property type="term" value="P:polysaccharide catabolic process"/>
    <property type="evidence" value="ECO:0007669"/>
    <property type="project" value="TreeGrafter"/>
</dbReference>
<organism evidence="4 5">
    <name type="scientific">Azospirillum palustre</name>
    <dbReference type="NCBI Taxonomy" id="2044885"/>
    <lineage>
        <taxon>Bacteria</taxon>
        <taxon>Pseudomonadati</taxon>
        <taxon>Pseudomonadota</taxon>
        <taxon>Alphaproteobacteria</taxon>
        <taxon>Rhodospirillales</taxon>
        <taxon>Azospirillaceae</taxon>
        <taxon>Azospirillum</taxon>
    </lineage>
</organism>
<dbReference type="SUPFAM" id="SSF48208">
    <property type="entry name" value="Six-hairpin glycosidases"/>
    <property type="match status" value="1"/>
</dbReference>
<dbReference type="InterPro" id="IPR052369">
    <property type="entry name" value="UG_Glycosaminoglycan_Hydrolase"/>
</dbReference>
<name>A0A2B8BLW1_9PROT</name>
<evidence type="ECO:0000313" key="4">
    <source>
        <dbReference type="EMBL" id="PGH58719.1"/>
    </source>
</evidence>
<feature type="binding site" evidence="3">
    <location>
        <position position="206"/>
    </location>
    <ligand>
        <name>substrate</name>
    </ligand>
</feature>
<comment type="caution">
    <text evidence="4">The sequence shown here is derived from an EMBL/GenBank/DDBJ whole genome shotgun (WGS) entry which is preliminary data.</text>
</comment>
<protein>
    <submittedName>
        <fullName evidence="4">Glycosyl hydrolase</fullName>
    </submittedName>
</protein>
<reference evidence="5" key="1">
    <citation type="submission" date="2017-10" db="EMBL/GenBank/DDBJ databases">
        <authorList>
            <person name="Kravchenko I.K."/>
            <person name="Grouzdev D.S."/>
        </authorList>
    </citation>
    <scope>NUCLEOTIDE SEQUENCE [LARGE SCALE GENOMIC DNA]</scope>
    <source>
        <strain evidence="5">B2</strain>
    </source>
</reference>
<dbReference type="RefSeq" id="WP_098735545.1">
    <property type="nucleotide sequence ID" value="NZ_PDKW01000038.1"/>
</dbReference>
<sequence>MIDRTNAIARVLARVDSTLAQPGSGFPHYADPANGVWVRSPAGDWTGGFWCGMLWLAALRTGDAAYRDHARDWASRLRVRADSNSVFKGFLFWYGAGIGDALLADPVARDLAAAGTAGLMRMYNPRARLIPLGTEAEEAFDVGANEANIDALPGTIALLLSRGGDAAAVARDHLRQHVALCVRDDGSVCQSASFDPETGALLRRYTHKGIHENSTWGRAQGWAMIGLAQALARGEMEFRADAVRVADWWLANIPADGVAFWDFDDPAIPATERDSSATAIGAAALLKLAALIPEHRERYEAAARKSVDALVNGYLTPTAPGDARQPGILTEGCFNKRNGTATAHELIWGDYFLFEALLALEGDLAPERL</sequence>
<dbReference type="GO" id="GO:0052757">
    <property type="term" value="F:chondroitin hydrolase activity"/>
    <property type="evidence" value="ECO:0007669"/>
    <property type="project" value="TreeGrafter"/>
</dbReference>
<feature type="binding site" evidence="3">
    <location>
        <position position="222"/>
    </location>
    <ligand>
        <name>substrate</name>
    </ligand>
</feature>
<evidence type="ECO:0000313" key="5">
    <source>
        <dbReference type="Proteomes" id="UP000225379"/>
    </source>
</evidence>
<dbReference type="InterPro" id="IPR008928">
    <property type="entry name" value="6-hairpin_glycosidase_sf"/>
</dbReference>
<accession>A0A2B8BLW1</accession>
<dbReference type="AlphaFoldDB" id="A0A2B8BLW1"/>
<dbReference type="PANTHER" id="PTHR36845">
    <property type="entry name" value="HYDROLASE, PUTATIVE (AFU_ORTHOLOGUE AFUA_7G05090)-RELATED"/>
    <property type="match status" value="1"/>
</dbReference>
<dbReference type="InterPro" id="IPR010905">
    <property type="entry name" value="Glyco_hydro_88"/>
</dbReference>
<dbReference type="EMBL" id="PDKW01000038">
    <property type="protein sequence ID" value="PGH58719.1"/>
    <property type="molecule type" value="Genomic_DNA"/>
</dbReference>
<dbReference type="Gene3D" id="1.50.10.10">
    <property type="match status" value="1"/>
</dbReference>
<evidence type="ECO:0000256" key="2">
    <source>
        <dbReference type="ARBA" id="ARBA00038358"/>
    </source>
</evidence>
<evidence type="ECO:0000256" key="1">
    <source>
        <dbReference type="ARBA" id="ARBA00022801"/>
    </source>
</evidence>
<dbReference type="Proteomes" id="UP000225379">
    <property type="component" value="Unassembled WGS sequence"/>
</dbReference>
<dbReference type="Pfam" id="PF07470">
    <property type="entry name" value="Glyco_hydro_88"/>
    <property type="match status" value="1"/>
</dbReference>
<comment type="similarity">
    <text evidence="2">Belongs to the glycosyl hydrolase 88 family.</text>
</comment>
<proteinExistence type="inferred from homology"/>
<dbReference type="InterPro" id="IPR012341">
    <property type="entry name" value="6hp_glycosidase-like_sf"/>
</dbReference>
<feature type="binding site" evidence="3">
    <location>
        <position position="150"/>
    </location>
    <ligand>
        <name>substrate</name>
    </ligand>
</feature>
<keyword evidence="1 4" id="KW-0378">Hydrolase</keyword>
<dbReference type="OrthoDB" id="428577at2"/>
<gene>
    <name evidence="4" type="ORF">CRT60_06210</name>
</gene>
<keyword evidence="5" id="KW-1185">Reference proteome</keyword>
<feature type="binding site" evidence="3">
    <location>
        <position position="218"/>
    </location>
    <ligand>
        <name>substrate</name>
    </ligand>
</feature>